<reference evidence="3" key="1">
    <citation type="submission" date="2016-12" db="EMBL/GenBank/DDBJ databases">
        <authorList>
            <person name="Moulin L."/>
        </authorList>
    </citation>
    <scope>NUCLEOTIDE SEQUENCE [LARGE SCALE GENOMIC DNA]</scope>
    <source>
        <strain evidence="3">STM 7183</strain>
    </source>
</reference>
<keyword evidence="4" id="KW-1185">Reference proteome</keyword>
<feature type="domain" description="Transposase IS66 central" evidence="2">
    <location>
        <begin position="364"/>
        <end position="489"/>
    </location>
</feature>
<dbReference type="OrthoDB" id="8948837at2"/>
<proteinExistence type="predicted"/>
<dbReference type="InterPro" id="IPR004291">
    <property type="entry name" value="Transposase_IS66_central"/>
</dbReference>
<dbReference type="AlphaFoldDB" id="A0A1N7RRZ7"/>
<dbReference type="InterPro" id="IPR052344">
    <property type="entry name" value="Transposase-related"/>
</dbReference>
<name>A0A1N7RRZ7_9BURK</name>
<dbReference type="RefSeq" id="WP_087733407.1">
    <property type="nucleotide sequence ID" value="NZ_CYGY02000014.1"/>
</dbReference>
<comment type="caution">
    <text evidence="3">The sequence shown here is derived from an EMBL/GenBank/DDBJ whole genome shotgun (WGS) entry which is preliminary data.</text>
</comment>
<dbReference type="PANTHER" id="PTHR33678">
    <property type="entry name" value="BLL1576 PROTEIN"/>
    <property type="match status" value="1"/>
</dbReference>
<feature type="compositionally biased region" description="Basic residues" evidence="1">
    <location>
        <begin position="81"/>
        <end position="91"/>
    </location>
</feature>
<feature type="compositionally biased region" description="Basic residues" evidence="1">
    <location>
        <begin position="53"/>
        <end position="62"/>
    </location>
</feature>
<dbReference type="Pfam" id="PF03050">
    <property type="entry name" value="DDE_Tnp_IS66"/>
    <property type="match status" value="1"/>
</dbReference>
<organism evidence="3 4">
    <name type="scientific">Paraburkholderia piptadeniae</name>
    <dbReference type="NCBI Taxonomy" id="1701573"/>
    <lineage>
        <taxon>Bacteria</taxon>
        <taxon>Pseudomonadati</taxon>
        <taxon>Pseudomonadota</taxon>
        <taxon>Betaproteobacteria</taxon>
        <taxon>Burkholderiales</taxon>
        <taxon>Burkholderiaceae</taxon>
        <taxon>Paraburkholderia</taxon>
    </lineage>
</organism>
<evidence type="ECO:0000313" key="4">
    <source>
        <dbReference type="Proteomes" id="UP000195569"/>
    </source>
</evidence>
<evidence type="ECO:0000256" key="1">
    <source>
        <dbReference type="SAM" id="MobiDB-lite"/>
    </source>
</evidence>
<protein>
    <recommendedName>
        <fullName evidence="2">Transposase IS66 central domain-containing protein</fullName>
    </recommendedName>
</protein>
<gene>
    <name evidence="3" type="ORF">BN2476_140083</name>
</gene>
<evidence type="ECO:0000259" key="2">
    <source>
        <dbReference type="Pfam" id="PF03050"/>
    </source>
</evidence>
<sequence length="552" mass="63276">MRRKLAAPYIPKTERTPAVLKLLAWGEQLLEIILRHREQELHLKDEVAVLKGEKKRPKFKPSRMHEEAGKVSAPDGPRQTKLARRRGKPSKSKTAQLKIDCDEIIQPVERVPRGSRFKGYRDFVVQDLVVSSRNTRYRLARWQTPDGQTLTGQLHKAVAGGHFGATLVSYVLYQHHHCHVTQPLLREQLREWGIEISSGQMNALLQEGKERFHAEKDGLLSTGLALSAYVTVDDTGTRHQGNNGYVTHIGNEHFAWFKSTCSKSRINFLELLSAGHGYQINEEALAYMKKQELSQAFLDALREHGRTSFADQREWQLHLDSLGMGIDRLRNIATEGALLGSLKRCGVAQDLAIVSDDAGQFNVLIHGLCWIHAERLVHKLLPLNDQHREDIARVRSDIWSLYAELKDYKRHPTIKRKHELQKRFDAVFIQKTRYATLDRLLRRIHLNKSELLLVLERPEIPLHTNGSERDIRDHVKKQKISGGTRSELGRQCRDTFSSLKKTCRKLGISFWAYLTDRISRSDNVPLLPHLIEQRLVRSALTSPSARSRSQKT</sequence>
<dbReference type="EMBL" id="CYGY02000014">
    <property type="protein sequence ID" value="SIT37910.1"/>
    <property type="molecule type" value="Genomic_DNA"/>
</dbReference>
<feature type="region of interest" description="Disordered" evidence="1">
    <location>
        <begin position="53"/>
        <end position="94"/>
    </location>
</feature>
<accession>A0A1N7RRZ7</accession>
<evidence type="ECO:0000313" key="3">
    <source>
        <dbReference type="EMBL" id="SIT37910.1"/>
    </source>
</evidence>
<dbReference type="Proteomes" id="UP000195569">
    <property type="component" value="Unassembled WGS sequence"/>
</dbReference>